<proteinExistence type="inferred from homology"/>
<dbReference type="NCBIfam" id="TIGR02962">
    <property type="entry name" value="hdxy_isourate"/>
    <property type="match status" value="1"/>
</dbReference>
<gene>
    <name evidence="9" type="primary">uraH</name>
    <name evidence="9" type="ORF">D3H34_01780</name>
</gene>
<keyword evidence="5 7" id="KW-0659">Purine metabolism</keyword>
<organism evidence="9 10">
    <name type="scientific">Acidovorax cavernicola</name>
    <dbReference type="NCBI Taxonomy" id="1675792"/>
    <lineage>
        <taxon>Bacteria</taxon>
        <taxon>Pseudomonadati</taxon>
        <taxon>Pseudomonadota</taxon>
        <taxon>Betaproteobacteria</taxon>
        <taxon>Burkholderiales</taxon>
        <taxon>Comamonadaceae</taxon>
        <taxon>Acidovorax</taxon>
    </lineage>
</organism>
<name>A0A9X8GXE9_9BURK</name>
<dbReference type="Proteomes" id="UP000265619">
    <property type="component" value="Unassembled WGS sequence"/>
</dbReference>
<dbReference type="InterPro" id="IPR036817">
    <property type="entry name" value="Transthyretin/HIU_hydrolase_sf"/>
</dbReference>
<comment type="caution">
    <text evidence="9">The sequence shown here is derived from an EMBL/GenBank/DDBJ whole genome shotgun (WGS) entry which is preliminary data.</text>
</comment>
<comment type="subunit">
    <text evidence="4 7">Homotetramer.</text>
</comment>
<evidence type="ECO:0000256" key="2">
    <source>
        <dbReference type="ARBA" id="ARBA00002704"/>
    </source>
</evidence>
<evidence type="ECO:0000256" key="3">
    <source>
        <dbReference type="ARBA" id="ARBA00009850"/>
    </source>
</evidence>
<dbReference type="EMBL" id="QXMN01000001">
    <property type="protein sequence ID" value="RIX85287.1"/>
    <property type="molecule type" value="Genomic_DNA"/>
</dbReference>
<dbReference type="PANTHER" id="PTHR10395">
    <property type="entry name" value="URICASE AND TRANSTHYRETIN-RELATED"/>
    <property type="match status" value="1"/>
</dbReference>
<evidence type="ECO:0000256" key="4">
    <source>
        <dbReference type="ARBA" id="ARBA00011881"/>
    </source>
</evidence>
<keyword evidence="6 7" id="KW-0378">Hydrolase</keyword>
<evidence type="ECO:0000256" key="1">
    <source>
        <dbReference type="ARBA" id="ARBA00001043"/>
    </source>
</evidence>
<accession>A0A9X8GXE9</accession>
<dbReference type="EC" id="3.5.2.17" evidence="7"/>
<dbReference type="AlphaFoldDB" id="A0A9X8GXE9"/>
<evidence type="ECO:0000256" key="7">
    <source>
        <dbReference type="RuleBase" id="RU361270"/>
    </source>
</evidence>
<dbReference type="RefSeq" id="WP_119551638.1">
    <property type="nucleotide sequence ID" value="NZ_QXMN01000001.1"/>
</dbReference>
<evidence type="ECO:0000313" key="9">
    <source>
        <dbReference type="EMBL" id="RIX85287.1"/>
    </source>
</evidence>
<comment type="similarity">
    <text evidence="3 7">Belongs to the transthyretin family. 5-hydroxyisourate hydrolase subfamily.</text>
</comment>
<sequence>MTGITTHVLDITTGRPLVGLKVDLYDVATTPPTRLNSTRTNTDGRTDAPMLPAASARAGQFELQFHVGDHFKAADALSDVVPVRFAIAIADATQHYHVPMLCAPWFFSTYRGS</sequence>
<dbReference type="Gene3D" id="2.60.40.180">
    <property type="entry name" value="Transthyretin/hydroxyisourate hydrolase domain"/>
    <property type="match status" value="1"/>
</dbReference>
<comment type="catalytic activity">
    <reaction evidence="1 7">
        <text>5-hydroxyisourate + H2O = 5-hydroxy-2-oxo-4-ureido-2,5-dihydro-1H-imidazole-5-carboxylate + H(+)</text>
        <dbReference type="Rhea" id="RHEA:23736"/>
        <dbReference type="ChEBI" id="CHEBI:15377"/>
        <dbReference type="ChEBI" id="CHEBI:15378"/>
        <dbReference type="ChEBI" id="CHEBI:18072"/>
        <dbReference type="ChEBI" id="CHEBI:58639"/>
        <dbReference type="EC" id="3.5.2.17"/>
    </reaction>
</comment>
<dbReference type="PANTHER" id="PTHR10395:SF7">
    <property type="entry name" value="5-HYDROXYISOURATE HYDROLASE"/>
    <property type="match status" value="1"/>
</dbReference>
<dbReference type="CDD" id="cd05822">
    <property type="entry name" value="TLP_HIUase"/>
    <property type="match status" value="1"/>
</dbReference>
<evidence type="ECO:0000313" key="10">
    <source>
        <dbReference type="Proteomes" id="UP000265619"/>
    </source>
</evidence>
<evidence type="ECO:0000256" key="6">
    <source>
        <dbReference type="ARBA" id="ARBA00022801"/>
    </source>
</evidence>
<dbReference type="GO" id="GO:0006144">
    <property type="term" value="P:purine nucleobase metabolic process"/>
    <property type="evidence" value="ECO:0007669"/>
    <property type="project" value="UniProtKB-KW"/>
</dbReference>
<keyword evidence="10" id="KW-1185">Reference proteome</keyword>
<comment type="function">
    <text evidence="2">Catalyzes the hydrolysis of 5-hydroxyisourate (HIU) to 2-oxo-4-hydroxy-4-carboxy-5-ureidoimidazoline (OHCU).</text>
</comment>
<protein>
    <recommendedName>
        <fullName evidence="7">5-hydroxyisourate hydrolase</fullName>
        <shortName evidence="7">HIU hydrolase</shortName>
        <shortName evidence="7">HIUHase</shortName>
        <ecNumber evidence="7">3.5.2.17</ecNumber>
    </recommendedName>
</protein>
<dbReference type="GO" id="GO:0033971">
    <property type="term" value="F:hydroxyisourate hydrolase activity"/>
    <property type="evidence" value="ECO:0007669"/>
    <property type="project" value="UniProtKB-EC"/>
</dbReference>
<dbReference type="InterPro" id="IPR014306">
    <property type="entry name" value="Hydroxyisourate_hydrolase"/>
</dbReference>
<dbReference type="Pfam" id="PF00576">
    <property type="entry name" value="Transthyretin"/>
    <property type="match status" value="1"/>
</dbReference>
<evidence type="ECO:0000259" key="8">
    <source>
        <dbReference type="Pfam" id="PF00576"/>
    </source>
</evidence>
<reference evidence="9 10" key="1">
    <citation type="submission" date="2018-09" db="EMBL/GenBank/DDBJ databases">
        <title>Acidovorax cavernicola nov. sp. isolated from Gruta de las Maravillas (Aracena, Spain).</title>
        <authorList>
            <person name="Jurado V."/>
            <person name="Gutierrez-Patricio S."/>
            <person name="Gonzalez-Pimentel J.L."/>
            <person name="Miller A.Z."/>
            <person name="Laiz L."/>
            <person name="Saiz-Jimenez C."/>
        </authorList>
    </citation>
    <scope>NUCLEOTIDE SEQUENCE [LARGE SCALE GENOMIC DNA]</scope>
    <source>
        <strain evidence="9 10">1011MAR4D40.2</strain>
    </source>
</reference>
<dbReference type="InterPro" id="IPR023416">
    <property type="entry name" value="Transthyretin/HIU_hydrolase_d"/>
</dbReference>
<dbReference type="OrthoDB" id="9792386at2"/>
<evidence type="ECO:0000256" key="5">
    <source>
        <dbReference type="ARBA" id="ARBA00022631"/>
    </source>
</evidence>
<dbReference type="SUPFAM" id="SSF49472">
    <property type="entry name" value="Transthyretin (synonym: prealbumin)"/>
    <property type="match status" value="1"/>
</dbReference>
<feature type="domain" description="Transthyretin/hydroxyisourate hydrolase" evidence="8">
    <location>
        <begin position="4"/>
        <end position="112"/>
    </location>
</feature>